<feature type="transmembrane region" description="Helical" evidence="6">
    <location>
        <begin position="527"/>
        <end position="543"/>
    </location>
</feature>
<dbReference type="Gene3D" id="1.20.1250.20">
    <property type="entry name" value="MFS general substrate transporter like domains"/>
    <property type="match status" value="1"/>
</dbReference>
<sequence>MAARRIERVDDAWENEIIMIVTSVTGLTGSYQSQNVMIPTPVNPNYSLGFSVTGSSPIVPLHTDSVVVNDTPGFANPEMTSAALNQGLATLAFFGVGVNLVLFLTRVIGQETADAANTVSKWTGTVYLCSLLGAFLSDSYWGRYLTCAIFQLILLLGIGCGDRDTKCEPTSTFGIVIFYAAIYLVAFGYGGHQPTLATFGADQFDTSKEKENVKNNKLASYFCCFYFSLNLGSLFSNTILVYFEDIGKWSLGFTLSFLSALIALVSYLCGSSGYVYVKPCGNPIPRVAQVFVAAAKKWDLEKVREEELYEVQGPQSAIKGSRKIFHSNEISFLDKAATLTEEDLRGPKNPWRICTVTQVEEAKCVLKMLPIWLCTIIYSVVFTQMASLFVEQGDVMRTQVGNFHIPAASMSTFDIFSVLICTGIYRRVLIPIAGRLSGNPKGLTELQRMGVGLVIGMFAMYNRNRGLDMLHPVRRRALKAYYGKYHNMFWLVLPKFLCMLGNLNFLMNNPQMGLRASVAHFVWPLSLGNYVSSLLVNMVMGITTKGEKNGWIPNNLNDGHMDRFYFLIAILTAFDLVIYVFCAKWYKGINLDNGNSDNHHLVEESEDQNRVFERV</sequence>
<dbReference type="GO" id="GO:0016020">
    <property type="term" value="C:membrane"/>
    <property type="evidence" value="ECO:0007669"/>
    <property type="project" value="UniProtKB-SubCell"/>
</dbReference>
<dbReference type="Proteomes" id="UP000583929">
    <property type="component" value="Unassembled WGS sequence"/>
</dbReference>
<feature type="transmembrane region" description="Helical" evidence="6">
    <location>
        <begin position="88"/>
        <end position="108"/>
    </location>
</feature>
<dbReference type="AlphaFoldDB" id="A0A7J6DX91"/>
<dbReference type="EMBL" id="JAATIQ010000612">
    <property type="protein sequence ID" value="KAF4350059.1"/>
    <property type="molecule type" value="Genomic_DNA"/>
</dbReference>
<evidence type="ECO:0000256" key="2">
    <source>
        <dbReference type="ARBA" id="ARBA00005982"/>
    </source>
</evidence>
<keyword evidence="5 6" id="KW-0472">Membrane</keyword>
<feature type="transmembrane region" description="Helical" evidence="6">
    <location>
        <begin position="564"/>
        <end position="586"/>
    </location>
</feature>
<comment type="similarity">
    <text evidence="2">Belongs to the major facilitator superfamily. Proton-dependent oligopeptide transporter (POT/PTR) (TC 2.A.17) family.</text>
</comment>
<feature type="transmembrane region" description="Helical" evidence="6">
    <location>
        <begin position="255"/>
        <end position="277"/>
    </location>
</feature>
<comment type="subcellular location">
    <subcellularLocation>
        <location evidence="1">Membrane</location>
        <topology evidence="1">Multi-pass membrane protein</topology>
    </subcellularLocation>
</comment>
<dbReference type="InterPro" id="IPR036259">
    <property type="entry name" value="MFS_trans_sf"/>
</dbReference>
<feature type="transmembrane region" description="Helical" evidence="6">
    <location>
        <begin position="485"/>
        <end position="507"/>
    </location>
</feature>
<dbReference type="SUPFAM" id="SSF103473">
    <property type="entry name" value="MFS general substrate transporter"/>
    <property type="match status" value="1"/>
</dbReference>
<dbReference type="InterPro" id="IPR000109">
    <property type="entry name" value="POT_fam"/>
</dbReference>
<organism evidence="7 8">
    <name type="scientific">Cannabis sativa</name>
    <name type="common">Hemp</name>
    <name type="synonym">Marijuana</name>
    <dbReference type="NCBI Taxonomy" id="3483"/>
    <lineage>
        <taxon>Eukaryota</taxon>
        <taxon>Viridiplantae</taxon>
        <taxon>Streptophyta</taxon>
        <taxon>Embryophyta</taxon>
        <taxon>Tracheophyta</taxon>
        <taxon>Spermatophyta</taxon>
        <taxon>Magnoliopsida</taxon>
        <taxon>eudicotyledons</taxon>
        <taxon>Gunneridae</taxon>
        <taxon>Pentapetalae</taxon>
        <taxon>rosids</taxon>
        <taxon>fabids</taxon>
        <taxon>Rosales</taxon>
        <taxon>Cannabaceae</taxon>
        <taxon>Cannabis</taxon>
    </lineage>
</organism>
<dbReference type="Pfam" id="PF00854">
    <property type="entry name" value="PTR2"/>
    <property type="match status" value="1"/>
</dbReference>
<comment type="caution">
    <text evidence="7">The sequence shown here is derived from an EMBL/GenBank/DDBJ whole genome shotgun (WGS) entry which is preliminary data.</text>
</comment>
<reference evidence="7 8" key="1">
    <citation type="journal article" date="2020" name="bioRxiv">
        <title>Sequence and annotation of 42 cannabis genomes reveals extensive copy number variation in cannabinoid synthesis and pathogen resistance genes.</title>
        <authorList>
            <person name="Mckernan K.J."/>
            <person name="Helbert Y."/>
            <person name="Kane L.T."/>
            <person name="Ebling H."/>
            <person name="Zhang L."/>
            <person name="Liu B."/>
            <person name="Eaton Z."/>
            <person name="Mclaughlin S."/>
            <person name="Kingan S."/>
            <person name="Baybayan P."/>
            <person name="Concepcion G."/>
            <person name="Jordan M."/>
            <person name="Riva A."/>
            <person name="Barbazuk W."/>
            <person name="Harkins T."/>
        </authorList>
    </citation>
    <scope>NUCLEOTIDE SEQUENCE [LARGE SCALE GENOMIC DNA]</scope>
    <source>
        <strain evidence="8">cv. Jamaican Lion 4</strain>
        <tissue evidence="7">Leaf</tissue>
    </source>
</reference>
<feature type="transmembrane region" description="Helical" evidence="6">
    <location>
        <begin position="172"/>
        <end position="190"/>
    </location>
</feature>
<keyword evidence="3 6" id="KW-0812">Transmembrane</keyword>
<proteinExistence type="inferred from homology"/>
<feature type="transmembrane region" description="Helical" evidence="6">
    <location>
        <begin position="402"/>
        <end position="426"/>
    </location>
</feature>
<evidence type="ECO:0000313" key="8">
    <source>
        <dbReference type="Proteomes" id="UP000583929"/>
    </source>
</evidence>
<evidence type="ECO:0000256" key="6">
    <source>
        <dbReference type="SAM" id="Phobius"/>
    </source>
</evidence>
<accession>A0A7J6DX91</accession>
<evidence type="ECO:0000313" key="7">
    <source>
        <dbReference type="EMBL" id="KAF4350059.1"/>
    </source>
</evidence>
<evidence type="ECO:0000256" key="3">
    <source>
        <dbReference type="ARBA" id="ARBA00022692"/>
    </source>
</evidence>
<feature type="transmembrane region" description="Helical" evidence="6">
    <location>
        <begin position="141"/>
        <end position="160"/>
    </location>
</feature>
<gene>
    <name evidence="7" type="ORF">G4B88_000320</name>
</gene>
<dbReference type="PANTHER" id="PTHR11654">
    <property type="entry name" value="OLIGOPEPTIDE TRANSPORTER-RELATED"/>
    <property type="match status" value="1"/>
</dbReference>
<evidence type="ECO:0000256" key="1">
    <source>
        <dbReference type="ARBA" id="ARBA00004141"/>
    </source>
</evidence>
<evidence type="ECO:0000256" key="5">
    <source>
        <dbReference type="ARBA" id="ARBA00023136"/>
    </source>
</evidence>
<protein>
    <submittedName>
        <fullName evidence="7">Uncharacterized protein</fullName>
    </submittedName>
</protein>
<dbReference type="GO" id="GO:0022857">
    <property type="term" value="F:transmembrane transporter activity"/>
    <property type="evidence" value="ECO:0007669"/>
    <property type="project" value="InterPro"/>
</dbReference>
<feature type="transmembrane region" description="Helical" evidence="6">
    <location>
        <begin position="369"/>
        <end position="390"/>
    </location>
</feature>
<feature type="transmembrane region" description="Helical" evidence="6">
    <location>
        <begin position="218"/>
        <end position="243"/>
    </location>
</feature>
<keyword evidence="4 6" id="KW-1133">Transmembrane helix</keyword>
<evidence type="ECO:0000256" key="4">
    <source>
        <dbReference type="ARBA" id="ARBA00022989"/>
    </source>
</evidence>
<keyword evidence="8" id="KW-1185">Reference proteome</keyword>
<name>A0A7J6DX91_CANSA</name>